<dbReference type="SUPFAM" id="SSF48317">
    <property type="entry name" value="Acid phosphatase/Vanadium-dependent haloperoxidase"/>
    <property type="match status" value="1"/>
</dbReference>
<protein>
    <submittedName>
        <fullName evidence="3">Putative membrane-associated phospholipid phosphatase</fullName>
    </submittedName>
</protein>
<evidence type="ECO:0000256" key="1">
    <source>
        <dbReference type="SAM" id="Phobius"/>
    </source>
</evidence>
<dbReference type="CDD" id="cd03395">
    <property type="entry name" value="PAP2_like_4"/>
    <property type="match status" value="1"/>
</dbReference>
<dbReference type="Gene3D" id="1.20.144.10">
    <property type="entry name" value="Phosphatidic acid phosphatase type 2/haloperoxidase"/>
    <property type="match status" value="2"/>
</dbReference>
<proteinExistence type="predicted"/>
<name>A0A0W8G0T6_9ZZZZ</name>
<dbReference type="Pfam" id="PF01569">
    <property type="entry name" value="PAP2"/>
    <property type="match status" value="1"/>
</dbReference>
<evidence type="ECO:0000313" key="3">
    <source>
        <dbReference type="EMBL" id="KUG26733.1"/>
    </source>
</evidence>
<gene>
    <name evidence="3" type="ORF">ASZ90_003416</name>
</gene>
<dbReference type="SMART" id="SM00014">
    <property type="entry name" value="acidPPc"/>
    <property type="match status" value="1"/>
</dbReference>
<dbReference type="AlphaFoldDB" id="A0A0W8G0T6"/>
<dbReference type="PANTHER" id="PTHR14969:SF13">
    <property type="entry name" value="AT30094P"/>
    <property type="match status" value="1"/>
</dbReference>
<feature type="transmembrane region" description="Helical" evidence="1">
    <location>
        <begin position="37"/>
        <end position="53"/>
    </location>
</feature>
<dbReference type="EMBL" id="LNQE01000414">
    <property type="protein sequence ID" value="KUG26733.1"/>
    <property type="molecule type" value="Genomic_DNA"/>
</dbReference>
<dbReference type="InterPro" id="IPR000326">
    <property type="entry name" value="PAP2/HPO"/>
</dbReference>
<sequence>MIDFLYQIDLAIFYFFNHTLSNSLFDKFFPFITDVKHWYITYVILILLVIIKGKKLERISAGFVMLLITATDQFSSFFVKNLVGRIRPCNELPDVNILAGCTGSFSFPSSHAVNNFAVAVFFSILFPKYKWALFTAAVLLALSRVYVGVHYPSDIIGGALIGSIFGFIFAKAVLLINNFFTFKTKAEYEN</sequence>
<keyword evidence="1" id="KW-1133">Transmembrane helix</keyword>
<keyword evidence="1" id="KW-0812">Transmembrane</keyword>
<dbReference type="PANTHER" id="PTHR14969">
    <property type="entry name" value="SPHINGOSINE-1-PHOSPHATE PHOSPHOHYDROLASE"/>
    <property type="match status" value="1"/>
</dbReference>
<comment type="caution">
    <text evidence="3">The sequence shown here is derived from an EMBL/GenBank/DDBJ whole genome shotgun (WGS) entry which is preliminary data.</text>
</comment>
<organism evidence="3">
    <name type="scientific">hydrocarbon metagenome</name>
    <dbReference type="NCBI Taxonomy" id="938273"/>
    <lineage>
        <taxon>unclassified sequences</taxon>
        <taxon>metagenomes</taxon>
        <taxon>ecological metagenomes</taxon>
    </lineage>
</organism>
<feature type="domain" description="Phosphatidic acid phosphatase type 2/haloperoxidase" evidence="2">
    <location>
        <begin position="61"/>
        <end position="170"/>
    </location>
</feature>
<keyword evidence="1" id="KW-0472">Membrane</keyword>
<accession>A0A0W8G0T6</accession>
<feature type="transmembrane region" description="Helical" evidence="1">
    <location>
        <begin position="155"/>
        <end position="176"/>
    </location>
</feature>
<reference evidence="3" key="1">
    <citation type="journal article" date="2015" name="Proc. Natl. Acad. Sci. U.S.A.">
        <title>Networks of energetic and metabolic interactions define dynamics in microbial communities.</title>
        <authorList>
            <person name="Embree M."/>
            <person name="Liu J.K."/>
            <person name="Al-Bassam M.M."/>
            <person name="Zengler K."/>
        </authorList>
    </citation>
    <scope>NUCLEOTIDE SEQUENCE</scope>
</reference>
<dbReference type="InterPro" id="IPR036938">
    <property type="entry name" value="PAP2/HPO_sf"/>
</dbReference>
<evidence type="ECO:0000259" key="2">
    <source>
        <dbReference type="SMART" id="SM00014"/>
    </source>
</evidence>